<proteinExistence type="predicted"/>
<comment type="caution">
    <text evidence="3">The sequence shown here is derived from an EMBL/GenBank/DDBJ whole genome shotgun (WGS) entry which is preliminary data.</text>
</comment>
<sequence length="132" mass="14612">MELIRAIKDQDAEKVENLLFNKYVDPNAADKNKTTALMYAVRGNPEIVQLLLKAGADINSQDMLGRTALIEAVICRNVMAVQTLVDAGADIWVRDDYQENAAKKAIESQQTQIAKILFNAAFDALYHSSKLA</sequence>
<dbReference type="EMBL" id="LNQE01001916">
    <property type="protein sequence ID" value="KUG02592.1"/>
    <property type="molecule type" value="Genomic_DNA"/>
</dbReference>
<dbReference type="SUPFAM" id="SSF48403">
    <property type="entry name" value="Ankyrin repeat"/>
    <property type="match status" value="1"/>
</dbReference>
<dbReference type="PROSITE" id="PS50297">
    <property type="entry name" value="ANK_REP_REGION"/>
    <property type="match status" value="1"/>
</dbReference>
<dbReference type="PROSITE" id="PS50088">
    <property type="entry name" value="ANK_REPEAT"/>
    <property type="match status" value="2"/>
</dbReference>
<dbReference type="SMART" id="SM00248">
    <property type="entry name" value="ANK"/>
    <property type="match status" value="2"/>
</dbReference>
<dbReference type="InterPro" id="IPR050745">
    <property type="entry name" value="Multifunctional_regulatory"/>
</dbReference>
<evidence type="ECO:0000256" key="1">
    <source>
        <dbReference type="ARBA" id="ARBA00022737"/>
    </source>
</evidence>
<keyword evidence="2" id="KW-0040">ANK repeat</keyword>
<accession>A0A0W8E1R3</accession>
<dbReference type="PANTHER" id="PTHR24189:SF50">
    <property type="entry name" value="ANKYRIN REPEAT AND SOCS BOX PROTEIN 2"/>
    <property type="match status" value="1"/>
</dbReference>
<name>A0A0W8E1R3_9ZZZZ</name>
<protein>
    <submittedName>
        <fullName evidence="3">Uncharacterized protein</fullName>
    </submittedName>
</protein>
<gene>
    <name evidence="3" type="ORF">ASZ90_019960</name>
</gene>
<dbReference type="Pfam" id="PF12796">
    <property type="entry name" value="Ank_2"/>
    <property type="match status" value="1"/>
</dbReference>
<organism evidence="3">
    <name type="scientific">hydrocarbon metagenome</name>
    <dbReference type="NCBI Taxonomy" id="938273"/>
    <lineage>
        <taxon>unclassified sequences</taxon>
        <taxon>metagenomes</taxon>
        <taxon>ecological metagenomes</taxon>
    </lineage>
</organism>
<dbReference type="Gene3D" id="1.25.40.20">
    <property type="entry name" value="Ankyrin repeat-containing domain"/>
    <property type="match status" value="1"/>
</dbReference>
<dbReference type="InterPro" id="IPR002110">
    <property type="entry name" value="Ankyrin_rpt"/>
</dbReference>
<dbReference type="AlphaFoldDB" id="A0A0W8E1R3"/>
<dbReference type="PANTHER" id="PTHR24189">
    <property type="entry name" value="MYOTROPHIN"/>
    <property type="match status" value="1"/>
</dbReference>
<evidence type="ECO:0000313" key="3">
    <source>
        <dbReference type="EMBL" id="KUG02592.1"/>
    </source>
</evidence>
<reference evidence="3" key="1">
    <citation type="journal article" date="2015" name="Proc. Natl. Acad. Sci. U.S.A.">
        <title>Networks of energetic and metabolic interactions define dynamics in microbial communities.</title>
        <authorList>
            <person name="Embree M."/>
            <person name="Liu J.K."/>
            <person name="Al-Bassam M.M."/>
            <person name="Zengler K."/>
        </authorList>
    </citation>
    <scope>NUCLEOTIDE SEQUENCE</scope>
</reference>
<dbReference type="InterPro" id="IPR036770">
    <property type="entry name" value="Ankyrin_rpt-contain_sf"/>
</dbReference>
<keyword evidence="1" id="KW-0677">Repeat</keyword>
<evidence type="ECO:0000256" key="2">
    <source>
        <dbReference type="ARBA" id="ARBA00023043"/>
    </source>
</evidence>